<evidence type="ECO:0000256" key="12">
    <source>
        <dbReference type="ARBA" id="ARBA00031372"/>
    </source>
</evidence>
<evidence type="ECO:0000256" key="4">
    <source>
        <dbReference type="ARBA" id="ARBA00022617"/>
    </source>
</evidence>
<evidence type="ECO:0000256" key="6">
    <source>
        <dbReference type="ARBA" id="ARBA00022792"/>
    </source>
</evidence>
<evidence type="ECO:0000256" key="7">
    <source>
        <dbReference type="ARBA" id="ARBA00023004"/>
    </source>
</evidence>
<keyword evidence="10" id="KW-0456">Lyase</keyword>
<protein>
    <recommendedName>
        <fullName evidence="3">holocytochrome-c synthase</fullName>
        <ecNumber evidence="3">4.4.1.17</ecNumber>
    </recommendedName>
    <alternativeName>
        <fullName evidence="12">Cytochrome c-type heme lyase</fullName>
    </alternativeName>
</protein>
<evidence type="ECO:0000256" key="5">
    <source>
        <dbReference type="ARBA" id="ARBA00022723"/>
    </source>
</evidence>
<dbReference type="GO" id="GO:0005743">
    <property type="term" value="C:mitochondrial inner membrane"/>
    <property type="evidence" value="ECO:0007669"/>
    <property type="project" value="UniProtKB-SubCell"/>
</dbReference>
<reference evidence="14" key="3">
    <citation type="submission" date="2025-09" db="UniProtKB">
        <authorList>
            <consortium name="Ensembl"/>
        </authorList>
    </citation>
    <scope>IDENTIFICATION</scope>
</reference>
<dbReference type="AlphaFoldDB" id="A0AAZ3PAF9"/>
<comment type="catalytic activity">
    <reaction evidence="11">
        <text>holo-[cytochrome c] = apo-[cytochrome c] + heme b</text>
        <dbReference type="Rhea" id="RHEA:22648"/>
        <dbReference type="Rhea" id="RHEA-COMP:10725"/>
        <dbReference type="Rhea" id="RHEA-COMP:10726"/>
        <dbReference type="ChEBI" id="CHEBI:29950"/>
        <dbReference type="ChEBI" id="CHEBI:60344"/>
        <dbReference type="ChEBI" id="CHEBI:83739"/>
        <dbReference type="EC" id="4.4.1.17"/>
    </reaction>
    <physiologicalReaction direction="right-to-left" evidence="11">
        <dbReference type="Rhea" id="RHEA:22650"/>
    </physiologicalReaction>
</comment>
<keyword evidence="15" id="KW-1185">Reference proteome</keyword>
<keyword evidence="8" id="KW-0496">Mitochondrion</keyword>
<comment type="subcellular location">
    <subcellularLocation>
        <location evidence="1">Mitochondrion inner membrane</location>
    </subcellularLocation>
</comment>
<organism evidence="14 15">
    <name type="scientific">Oncorhynchus tshawytscha</name>
    <name type="common">Chinook salmon</name>
    <name type="synonym">Salmo tshawytscha</name>
    <dbReference type="NCBI Taxonomy" id="74940"/>
    <lineage>
        <taxon>Eukaryota</taxon>
        <taxon>Metazoa</taxon>
        <taxon>Chordata</taxon>
        <taxon>Craniata</taxon>
        <taxon>Vertebrata</taxon>
        <taxon>Euteleostomi</taxon>
        <taxon>Actinopterygii</taxon>
        <taxon>Neopterygii</taxon>
        <taxon>Teleostei</taxon>
        <taxon>Protacanthopterygii</taxon>
        <taxon>Salmoniformes</taxon>
        <taxon>Salmonidae</taxon>
        <taxon>Salmoninae</taxon>
        <taxon>Oncorhynchus</taxon>
    </lineage>
</organism>
<evidence type="ECO:0000256" key="11">
    <source>
        <dbReference type="ARBA" id="ARBA00023944"/>
    </source>
</evidence>
<reference evidence="15" key="1">
    <citation type="journal article" date="2018" name="PLoS ONE">
        <title>Chinook salmon (Oncorhynchus tshawytscha) genome and transcriptome.</title>
        <authorList>
            <person name="Christensen K.A."/>
            <person name="Leong J.S."/>
            <person name="Sakhrani D."/>
            <person name="Biagi C.A."/>
            <person name="Minkley D.R."/>
            <person name="Withler R.E."/>
            <person name="Rondeau E.B."/>
            <person name="Koop B.F."/>
            <person name="Devlin R.H."/>
        </authorList>
    </citation>
    <scope>NUCLEOTIDE SEQUENCE [LARGE SCALE GENOMIC DNA]</scope>
</reference>
<dbReference type="Proteomes" id="UP000694402">
    <property type="component" value="Unassembled WGS sequence"/>
</dbReference>
<feature type="compositionally biased region" description="Polar residues" evidence="13">
    <location>
        <begin position="35"/>
        <end position="54"/>
    </location>
</feature>
<name>A0AAZ3PAF9_ONCTS</name>
<evidence type="ECO:0000256" key="3">
    <source>
        <dbReference type="ARBA" id="ARBA00012218"/>
    </source>
</evidence>
<dbReference type="PANTHER" id="PTHR12743:SF0">
    <property type="entry name" value="HOLOCYTOCHROME C-TYPE SYNTHASE"/>
    <property type="match status" value="1"/>
</dbReference>
<keyword evidence="9" id="KW-0472">Membrane</keyword>
<dbReference type="GO" id="GO:0004408">
    <property type="term" value="F:holocytochrome-c synthase activity"/>
    <property type="evidence" value="ECO:0007669"/>
    <property type="project" value="UniProtKB-EC"/>
</dbReference>
<proteinExistence type="inferred from homology"/>
<keyword evidence="6" id="KW-0999">Mitochondrion inner membrane</keyword>
<feature type="region of interest" description="Disordered" evidence="13">
    <location>
        <begin position="35"/>
        <end position="73"/>
    </location>
</feature>
<evidence type="ECO:0000256" key="10">
    <source>
        <dbReference type="ARBA" id="ARBA00023239"/>
    </source>
</evidence>
<evidence type="ECO:0000256" key="2">
    <source>
        <dbReference type="ARBA" id="ARBA00007255"/>
    </source>
</evidence>
<evidence type="ECO:0000256" key="13">
    <source>
        <dbReference type="SAM" id="MobiDB-lite"/>
    </source>
</evidence>
<keyword evidence="5" id="KW-0479">Metal-binding</keyword>
<evidence type="ECO:0000256" key="8">
    <source>
        <dbReference type="ARBA" id="ARBA00023128"/>
    </source>
</evidence>
<keyword evidence="7" id="KW-0408">Iron</keyword>
<dbReference type="EC" id="4.4.1.17" evidence="3"/>
<sequence>MPLHKRCTLLPQVRQAWAYEFVECPMKTAAAQGQTDIDSTNMTNSPHLTPSSRPTHPLPMNREESKIPGAGTNKNRVYSSEQTFWNQKTIYFPTTRWARMHHWMGYELPLDLRFVIDYYDEVYCNSILVLLALKPLGLHFGSTGSETIGSPSWFYWL</sequence>
<keyword evidence="4" id="KW-0349">Heme</keyword>
<dbReference type="GO" id="GO:0046872">
    <property type="term" value="F:metal ion binding"/>
    <property type="evidence" value="ECO:0007669"/>
    <property type="project" value="UniProtKB-KW"/>
</dbReference>
<evidence type="ECO:0000313" key="14">
    <source>
        <dbReference type="Ensembl" id="ENSOTSP00005113637.1"/>
    </source>
</evidence>
<dbReference type="InterPro" id="IPR000511">
    <property type="entry name" value="Holocyt_c/c1_synthase"/>
</dbReference>
<dbReference type="Ensembl" id="ENSOTST00005193519.1">
    <property type="protein sequence ID" value="ENSOTSP00005113637.1"/>
    <property type="gene ID" value="ENSOTSG00005073681.1"/>
</dbReference>
<evidence type="ECO:0000256" key="9">
    <source>
        <dbReference type="ARBA" id="ARBA00023136"/>
    </source>
</evidence>
<dbReference type="PANTHER" id="PTHR12743">
    <property type="entry name" value="CYTOCHROME C1 HEME LYASE"/>
    <property type="match status" value="1"/>
</dbReference>
<accession>A0AAZ3PAF9</accession>
<evidence type="ECO:0000313" key="15">
    <source>
        <dbReference type="Proteomes" id="UP000694402"/>
    </source>
</evidence>
<comment type="similarity">
    <text evidence="2">Belongs to the cytochrome c-type heme lyase family.</text>
</comment>
<reference evidence="14" key="2">
    <citation type="submission" date="2025-08" db="UniProtKB">
        <authorList>
            <consortium name="Ensembl"/>
        </authorList>
    </citation>
    <scope>IDENTIFICATION</scope>
</reference>
<evidence type="ECO:0000256" key="1">
    <source>
        <dbReference type="ARBA" id="ARBA00004273"/>
    </source>
</evidence>